<dbReference type="AlphaFoldDB" id="A0A518ATS9"/>
<evidence type="ECO:0000313" key="1">
    <source>
        <dbReference type="EMBL" id="QDU58128.1"/>
    </source>
</evidence>
<keyword evidence="2" id="KW-1185">Reference proteome</keyword>
<dbReference type="InterPro" id="IPR007433">
    <property type="entry name" value="DUF481"/>
</dbReference>
<dbReference type="Pfam" id="PF04338">
    <property type="entry name" value="DUF481"/>
    <property type="match status" value="1"/>
</dbReference>
<dbReference type="PROSITE" id="PS51257">
    <property type="entry name" value="PROKAR_LIPOPROTEIN"/>
    <property type="match status" value="1"/>
</dbReference>
<sequence length="311" mass="34823">MDLARVTSFSLFSWFVVGITVSCVGVASSATAAETIPGPYLSTATPEPLPLELTEPALAPITPEQVLNVPATDVDVMVTVEERPKWYYPSYWVQLPGWDTALELGINGSSGTSESLSVRTGGYIKRESDLRKIDFNIYHNRTKAGGIETQNNAQANFRHDWLMPNSPWTIYAQSQLYYDQFQAFDLNLNMNGGLGYRFIDEEHLELTGRVGAGASREFGSVDDEWVPEAQFGFDYEQKLSDTQKVTASMDYYPEWEDFSKYRMLTNLGWEVELAVPSNVSLKVAATNRYDSDSGGVDPNNLNYSVLLLWKL</sequence>
<organism evidence="1 2">
    <name type="scientific">Aeoliella mucimassa</name>
    <dbReference type="NCBI Taxonomy" id="2527972"/>
    <lineage>
        <taxon>Bacteria</taxon>
        <taxon>Pseudomonadati</taxon>
        <taxon>Planctomycetota</taxon>
        <taxon>Planctomycetia</taxon>
        <taxon>Pirellulales</taxon>
        <taxon>Lacipirellulaceae</taxon>
        <taxon>Aeoliella</taxon>
    </lineage>
</organism>
<evidence type="ECO:0000313" key="2">
    <source>
        <dbReference type="Proteomes" id="UP000315750"/>
    </source>
</evidence>
<reference evidence="1 2" key="1">
    <citation type="submission" date="2019-02" db="EMBL/GenBank/DDBJ databases">
        <title>Deep-cultivation of Planctomycetes and their phenomic and genomic characterization uncovers novel biology.</title>
        <authorList>
            <person name="Wiegand S."/>
            <person name="Jogler M."/>
            <person name="Boedeker C."/>
            <person name="Pinto D."/>
            <person name="Vollmers J."/>
            <person name="Rivas-Marin E."/>
            <person name="Kohn T."/>
            <person name="Peeters S.H."/>
            <person name="Heuer A."/>
            <person name="Rast P."/>
            <person name="Oberbeckmann S."/>
            <person name="Bunk B."/>
            <person name="Jeske O."/>
            <person name="Meyerdierks A."/>
            <person name="Storesund J.E."/>
            <person name="Kallscheuer N."/>
            <person name="Luecker S."/>
            <person name="Lage O.M."/>
            <person name="Pohl T."/>
            <person name="Merkel B.J."/>
            <person name="Hornburger P."/>
            <person name="Mueller R.-W."/>
            <person name="Bruemmer F."/>
            <person name="Labrenz M."/>
            <person name="Spormann A.M."/>
            <person name="Op den Camp H."/>
            <person name="Overmann J."/>
            <person name="Amann R."/>
            <person name="Jetten M.S.M."/>
            <person name="Mascher T."/>
            <person name="Medema M.H."/>
            <person name="Devos D.P."/>
            <person name="Kaster A.-K."/>
            <person name="Ovreas L."/>
            <person name="Rohde M."/>
            <person name="Galperin M.Y."/>
            <person name="Jogler C."/>
        </authorList>
    </citation>
    <scope>NUCLEOTIDE SEQUENCE [LARGE SCALE GENOMIC DNA]</scope>
    <source>
        <strain evidence="1 2">Pan181</strain>
    </source>
</reference>
<dbReference type="Proteomes" id="UP000315750">
    <property type="component" value="Chromosome"/>
</dbReference>
<accession>A0A518ATS9</accession>
<dbReference type="EMBL" id="CP036278">
    <property type="protein sequence ID" value="QDU58128.1"/>
    <property type="molecule type" value="Genomic_DNA"/>
</dbReference>
<dbReference type="OrthoDB" id="290317at2"/>
<gene>
    <name evidence="1" type="ORF">Pan181_43550</name>
</gene>
<protein>
    <recommendedName>
        <fullName evidence="3">DUF481 domain-containing protein</fullName>
    </recommendedName>
</protein>
<dbReference type="Gene3D" id="2.40.128.130">
    <property type="entry name" value="Autotransporter beta-domain"/>
    <property type="match status" value="1"/>
</dbReference>
<dbReference type="KEGG" id="amuc:Pan181_43550"/>
<proteinExistence type="predicted"/>
<evidence type="ECO:0008006" key="3">
    <source>
        <dbReference type="Google" id="ProtNLM"/>
    </source>
</evidence>
<name>A0A518ATS9_9BACT</name>
<dbReference type="InterPro" id="IPR036709">
    <property type="entry name" value="Autotransporte_beta_dom_sf"/>
</dbReference>